<protein>
    <recommendedName>
        <fullName evidence="2">HTH cro/C1-type domain-containing protein</fullName>
    </recommendedName>
</protein>
<gene>
    <name evidence="1" type="ORF">AVDCRST_MAG89-1779</name>
</gene>
<accession>A0A6J4L6P7</accession>
<evidence type="ECO:0000313" key="1">
    <source>
        <dbReference type="EMBL" id="CAA9323819.1"/>
    </source>
</evidence>
<proteinExistence type="predicted"/>
<organism evidence="1">
    <name type="scientific">uncultured Gemmatimonadota bacterium</name>
    <dbReference type="NCBI Taxonomy" id="203437"/>
    <lineage>
        <taxon>Bacteria</taxon>
        <taxon>Pseudomonadati</taxon>
        <taxon>Gemmatimonadota</taxon>
        <taxon>environmental samples</taxon>
    </lineage>
</organism>
<sequence length="106" mass="11264">MGISQAGVSKLERREADGSVTLNSLRTAADALECDVVYALVPRAGSLTAVMEKRAREIATAAVGRVSHTMRLEDQATSAAAVQAQIEELARDLLDTPRALWAENVG</sequence>
<reference evidence="1" key="1">
    <citation type="submission" date="2020-02" db="EMBL/GenBank/DDBJ databases">
        <authorList>
            <person name="Meier V. D."/>
        </authorList>
    </citation>
    <scope>NUCLEOTIDE SEQUENCE</scope>
    <source>
        <strain evidence="1">AVDCRST_MAG89</strain>
    </source>
</reference>
<name>A0A6J4L6P7_9BACT</name>
<dbReference type="EMBL" id="CADCTV010000380">
    <property type="protein sequence ID" value="CAA9323819.1"/>
    <property type="molecule type" value="Genomic_DNA"/>
</dbReference>
<evidence type="ECO:0008006" key="2">
    <source>
        <dbReference type="Google" id="ProtNLM"/>
    </source>
</evidence>
<dbReference type="AlphaFoldDB" id="A0A6J4L6P7"/>